<keyword evidence="1" id="KW-0964">Secreted</keyword>
<evidence type="ECO:0000313" key="2">
    <source>
        <dbReference type="EMBL" id="KAI3913115.1"/>
    </source>
</evidence>
<sequence length="69" mass="7604">FVFTKGKLNGSTLIMVTRNPILIPNREFPIVGGTGFFQFSRGVANVKTYLLDPVAGIATVEYNLTVVHY</sequence>
<dbReference type="Pfam" id="PF03018">
    <property type="entry name" value="Dirigent"/>
    <property type="match status" value="1"/>
</dbReference>
<evidence type="ECO:0000256" key="1">
    <source>
        <dbReference type="RuleBase" id="RU363099"/>
    </source>
</evidence>
<dbReference type="EMBL" id="JAJJMB010009541">
    <property type="protein sequence ID" value="KAI3913115.1"/>
    <property type="molecule type" value="Genomic_DNA"/>
</dbReference>
<keyword evidence="1" id="KW-0052">Apoplast</keyword>
<comment type="subcellular location">
    <subcellularLocation>
        <location evidence="1">Secreted</location>
        <location evidence="1">Extracellular space</location>
        <location evidence="1">Apoplast</location>
    </subcellularLocation>
</comment>
<keyword evidence="3" id="KW-1185">Reference proteome</keyword>
<reference evidence="2" key="1">
    <citation type="submission" date="2022-04" db="EMBL/GenBank/DDBJ databases">
        <title>A functionally conserved STORR gene fusion in Papaver species that diverged 16.8 million years ago.</title>
        <authorList>
            <person name="Catania T."/>
        </authorList>
    </citation>
    <scope>NUCLEOTIDE SEQUENCE</scope>
    <source>
        <strain evidence="2">S-188037</strain>
    </source>
</reference>
<dbReference type="Proteomes" id="UP001202328">
    <property type="component" value="Unassembled WGS sequence"/>
</dbReference>
<dbReference type="PANTHER" id="PTHR21495">
    <property type="entry name" value="NUCLEOPORIN-RELATED"/>
    <property type="match status" value="1"/>
</dbReference>
<protein>
    <recommendedName>
        <fullName evidence="1">Dirigent protein</fullName>
    </recommendedName>
</protein>
<proteinExistence type="inferred from homology"/>
<gene>
    <name evidence="2" type="ORF">MKW98_007131</name>
</gene>
<comment type="subunit">
    <text evidence="1">Homodimer.</text>
</comment>
<dbReference type="GO" id="GO:0048046">
    <property type="term" value="C:apoplast"/>
    <property type="evidence" value="ECO:0007669"/>
    <property type="project" value="UniProtKB-SubCell"/>
</dbReference>
<evidence type="ECO:0000313" key="3">
    <source>
        <dbReference type="Proteomes" id="UP001202328"/>
    </source>
</evidence>
<accession>A0AAD4SLE5</accession>
<dbReference type="InterPro" id="IPR004265">
    <property type="entry name" value="Dirigent"/>
</dbReference>
<organism evidence="2 3">
    <name type="scientific">Papaver atlanticum</name>
    <dbReference type="NCBI Taxonomy" id="357466"/>
    <lineage>
        <taxon>Eukaryota</taxon>
        <taxon>Viridiplantae</taxon>
        <taxon>Streptophyta</taxon>
        <taxon>Embryophyta</taxon>
        <taxon>Tracheophyta</taxon>
        <taxon>Spermatophyta</taxon>
        <taxon>Magnoliopsida</taxon>
        <taxon>Ranunculales</taxon>
        <taxon>Papaveraceae</taxon>
        <taxon>Papaveroideae</taxon>
        <taxon>Papaver</taxon>
    </lineage>
</organism>
<dbReference type="AlphaFoldDB" id="A0AAD4SLE5"/>
<name>A0AAD4SLE5_9MAGN</name>
<comment type="similarity">
    <text evidence="1">Belongs to the plant dirigent protein family.</text>
</comment>
<comment type="caution">
    <text evidence="2">The sequence shown here is derived from an EMBL/GenBank/DDBJ whole genome shotgun (WGS) entry which is preliminary data.</text>
</comment>
<feature type="non-terminal residue" evidence="2">
    <location>
        <position position="1"/>
    </location>
</feature>
<comment type="function">
    <text evidence="1">Dirigent proteins impart stereoselectivity on the phenoxy radical-coupling reaction, yielding optically active lignans from two molecules of coniferyl alcohol in the biosynthesis of lignans, flavonolignans, and alkaloids and thus plays a central role in plant secondary metabolism.</text>
</comment>